<reference evidence="2" key="1">
    <citation type="journal article" date="2014" name="Genome Biol. Evol.">
        <title>Pangenome evidence for extensive interdomain horizontal transfer affecting lineage core and shell genes in uncultured planktonic thaumarchaeota and euryarchaeota.</title>
        <authorList>
            <person name="Deschamps P."/>
            <person name="Zivanovic Y."/>
            <person name="Moreira D."/>
            <person name="Rodriguez-Valera F."/>
            <person name="Lopez-Garcia P."/>
        </authorList>
    </citation>
    <scope>NUCLEOTIDE SEQUENCE</scope>
</reference>
<dbReference type="InterPro" id="IPR003607">
    <property type="entry name" value="HD/PDEase_dom"/>
</dbReference>
<dbReference type="SMART" id="SM00471">
    <property type="entry name" value="HDc"/>
    <property type="match status" value="1"/>
</dbReference>
<dbReference type="InterPro" id="IPR006674">
    <property type="entry name" value="HD_domain"/>
</dbReference>
<protein>
    <submittedName>
        <fullName evidence="2">Metal dependent phosphohydrolase</fullName>
    </submittedName>
</protein>
<dbReference type="EMBL" id="KF901062">
    <property type="protein sequence ID" value="AIF16709.1"/>
    <property type="molecule type" value="Genomic_DNA"/>
</dbReference>
<dbReference type="GO" id="GO:0016787">
    <property type="term" value="F:hydrolase activity"/>
    <property type="evidence" value="ECO:0007669"/>
    <property type="project" value="UniProtKB-KW"/>
</dbReference>
<evidence type="ECO:0000259" key="1">
    <source>
        <dbReference type="PROSITE" id="PS51831"/>
    </source>
</evidence>
<accession>A0A075HLF8</accession>
<dbReference type="PROSITE" id="PS51831">
    <property type="entry name" value="HD"/>
    <property type="match status" value="1"/>
</dbReference>
<organism evidence="2">
    <name type="scientific">uncultured marine thaumarchaeote KM3_74_G04</name>
    <dbReference type="NCBI Taxonomy" id="1456274"/>
    <lineage>
        <taxon>Archaea</taxon>
        <taxon>Nitrososphaerota</taxon>
        <taxon>environmental samples</taxon>
    </lineage>
</organism>
<proteinExistence type="predicted"/>
<dbReference type="CDD" id="cd00077">
    <property type="entry name" value="HDc"/>
    <property type="match status" value="1"/>
</dbReference>
<dbReference type="PANTHER" id="PTHR33594:SF1">
    <property type="entry name" value="HD_PDEASE DOMAIN-CONTAINING PROTEIN"/>
    <property type="match status" value="1"/>
</dbReference>
<sequence length="206" mass="23626">MEIMNQLKNLKKISKIKLAKNDPAHDFEHIMRVYRNAEKICKTENGNKKLILSAVLLHDIVKIKNQKDSAIKSAKLSEKILKENNFFDDEIKIISDAIKEHSFSKGKIPSSIEGKILQDADRLDAIGAIGLARVFSFSGSNNRPFYDPNDPFSRNRSVNDNKWALDHFFEKLLTLEKKMNTKTGKILAKNRTKILKNFLKELKSEI</sequence>
<keyword evidence="2" id="KW-0378">Hydrolase</keyword>
<dbReference type="SUPFAM" id="SSF109604">
    <property type="entry name" value="HD-domain/PDEase-like"/>
    <property type="match status" value="1"/>
</dbReference>
<dbReference type="PANTHER" id="PTHR33594">
    <property type="entry name" value="SUPERFAMILY HYDROLASE, PUTATIVE (AFU_ORTHOLOGUE AFUA_1G03035)-RELATED"/>
    <property type="match status" value="1"/>
</dbReference>
<dbReference type="AlphaFoldDB" id="A0A075HLF8"/>
<dbReference type="Gene3D" id="1.10.3210.50">
    <property type="match status" value="1"/>
</dbReference>
<feature type="domain" description="HD" evidence="1">
    <location>
        <begin position="26"/>
        <end position="126"/>
    </location>
</feature>
<name>A0A075HLF8_9ARCH</name>
<dbReference type="Pfam" id="PF01966">
    <property type="entry name" value="HD"/>
    <property type="match status" value="1"/>
</dbReference>
<evidence type="ECO:0000313" key="2">
    <source>
        <dbReference type="EMBL" id="AIF16709.1"/>
    </source>
</evidence>